<name>A0A9X2JE88_9BACT</name>
<evidence type="ECO:0000313" key="2">
    <source>
        <dbReference type="EMBL" id="MCO6042745.1"/>
    </source>
</evidence>
<reference evidence="2" key="1">
    <citation type="submission" date="2022-06" db="EMBL/GenBank/DDBJ databases">
        <title>Aeoliella straminimaris, a novel planctomycete from sediments.</title>
        <authorList>
            <person name="Vitorino I.R."/>
            <person name="Lage O.M."/>
        </authorList>
    </citation>
    <scope>NUCLEOTIDE SEQUENCE</scope>
    <source>
        <strain evidence="2">ICT_H6.2</strain>
    </source>
</reference>
<sequence length="606" mass="61499">MAIEPLEDRRMLSIVTVSNLNDLVNGNVMSIAKLTNNDGHDGISLREAIVAANNTAGADTINFAASLSGGAIQLLSELSIAGVVTIDASALLAELTIDAGDGIDHFPLSGDGFSIFNINDGDSNHQIVVQLSGLTLTGGDRFDYGGAIYNRENLTITGSSIVGNSAGSKGGGIFNDGTATLINSSVSNNSAGYAGGGIYNSGTVTLLDSTLSGNLTLTYGGGIYNNNAGTATFIGSTLTNNYSYYGGAISNQYGGGVIITNSTLSGNSAGWHGGGMENQGTATVRGSTVTGNSAQYGGGILNGNYVTLSGSLIAGNMAFGFPDIGGGVIGGTHNLIGTGGLANGIDGNLVGSSESPINPLLGPLQDNGGPTLTHSLLPGSPAIDAGDPAAVAGVGDVPEFDQRGGGFDRVTGGRIDIGAFELQVALVEHPGDFNNDGTVNLADYVVWRNNLGAADESSINNHGDGMNGVDTADYQLWKDNFGNIYPLSVTAATSPVATLSATATSESGATGETAGDASSPAADVAFATYNSPESSSTDSRTSRDKSSSTSNGINDQPSLLLLLRQQEDDSDDSQLLDFDSASEEQPRQTSPAILESSLASVFDDWH</sequence>
<feature type="region of interest" description="Disordered" evidence="1">
    <location>
        <begin position="528"/>
        <end position="606"/>
    </location>
</feature>
<dbReference type="Proteomes" id="UP001155241">
    <property type="component" value="Unassembled WGS sequence"/>
</dbReference>
<evidence type="ECO:0000313" key="3">
    <source>
        <dbReference type="Proteomes" id="UP001155241"/>
    </source>
</evidence>
<dbReference type="InterPro" id="IPR011050">
    <property type="entry name" value="Pectin_lyase_fold/virulence"/>
</dbReference>
<evidence type="ECO:0000256" key="1">
    <source>
        <dbReference type="SAM" id="MobiDB-lite"/>
    </source>
</evidence>
<accession>A0A9X2JE88</accession>
<organism evidence="2 3">
    <name type="scientific">Aeoliella straminimaris</name>
    <dbReference type="NCBI Taxonomy" id="2954799"/>
    <lineage>
        <taxon>Bacteria</taxon>
        <taxon>Pseudomonadati</taxon>
        <taxon>Planctomycetota</taxon>
        <taxon>Planctomycetia</taxon>
        <taxon>Pirellulales</taxon>
        <taxon>Lacipirellulaceae</taxon>
        <taxon>Aeoliella</taxon>
    </lineage>
</organism>
<dbReference type="SUPFAM" id="SSF51126">
    <property type="entry name" value="Pectin lyase-like"/>
    <property type="match status" value="1"/>
</dbReference>
<gene>
    <name evidence="2" type="ORF">NG895_02385</name>
</gene>
<protein>
    <submittedName>
        <fullName evidence="2">Right-handed parallel beta-helix repeat-containing protein</fullName>
    </submittedName>
</protein>
<dbReference type="EMBL" id="JAMXLR010000009">
    <property type="protein sequence ID" value="MCO6042745.1"/>
    <property type="molecule type" value="Genomic_DNA"/>
</dbReference>
<dbReference type="InterPro" id="IPR018247">
    <property type="entry name" value="EF_Hand_1_Ca_BS"/>
</dbReference>
<keyword evidence="3" id="KW-1185">Reference proteome</keyword>
<dbReference type="NCBIfam" id="NF041518">
    <property type="entry name" value="choice_anch_Q"/>
    <property type="match status" value="1"/>
</dbReference>
<feature type="compositionally biased region" description="Low complexity" evidence="1">
    <location>
        <begin position="547"/>
        <end position="564"/>
    </location>
</feature>
<dbReference type="InterPro" id="IPR059226">
    <property type="entry name" value="Choice_anch_Q_dom"/>
</dbReference>
<dbReference type="RefSeq" id="WP_252850845.1">
    <property type="nucleotide sequence ID" value="NZ_JAMXLR010000009.1"/>
</dbReference>
<comment type="caution">
    <text evidence="2">The sequence shown here is derived from an EMBL/GenBank/DDBJ whole genome shotgun (WGS) entry which is preliminary data.</text>
</comment>
<dbReference type="AlphaFoldDB" id="A0A9X2JE88"/>
<dbReference type="PROSITE" id="PS00018">
    <property type="entry name" value="EF_HAND_1"/>
    <property type="match status" value="1"/>
</dbReference>
<proteinExistence type="predicted"/>